<evidence type="ECO:0000313" key="1">
    <source>
        <dbReference type="EMBL" id="MBI3126432.1"/>
    </source>
</evidence>
<reference evidence="1" key="1">
    <citation type="submission" date="2020-07" db="EMBL/GenBank/DDBJ databases">
        <title>Huge and variable diversity of episymbiotic CPR bacteria and DPANN archaea in groundwater ecosystems.</title>
        <authorList>
            <person name="He C.Y."/>
            <person name="Keren R."/>
            <person name="Whittaker M."/>
            <person name="Farag I.F."/>
            <person name="Doudna J."/>
            <person name="Cate J.H.D."/>
            <person name="Banfield J.F."/>
        </authorList>
    </citation>
    <scope>NUCLEOTIDE SEQUENCE</scope>
    <source>
        <strain evidence="1">NC_groundwater_763_Ag_S-0.2um_68_21</strain>
    </source>
</reference>
<comment type="caution">
    <text evidence="1">The sequence shown here is derived from an EMBL/GenBank/DDBJ whole genome shotgun (WGS) entry which is preliminary data.</text>
</comment>
<organism evidence="1 2">
    <name type="scientific">Tectimicrobiota bacterium</name>
    <dbReference type="NCBI Taxonomy" id="2528274"/>
    <lineage>
        <taxon>Bacteria</taxon>
        <taxon>Pseudomonadati</taxon>
        <taxon>Nitrospinota/Tectimicrobiota group</taxon>
        <taxon>Candidatus Tectimicrobiota</taxon>
    </lineage>
</organism>
<dbReference type="Gene3D" id="3.40.50.12500">
    <property type="match status" value="1"/>
</dbReference>
<name>A0A932MMD4_UNCTE</name>
<dbReference type="Proteomes" id="UP000782312">
    <property type="component" value="Unassembled WGS sequence"/>
</dbReference>
<protein>
    <submittedName>
        <fullName evidence="1">Aspartate/glutamate racemase family protein</fullName>
    </submittedName>
</protein>
<sequence>MDTYRAGLIVPSSNTTMEVDFHRTLPEEVETATARMYLEDTTREGEIRMIEDSLPEAARALRTMKPDVAVFGCTSGGALFGRDYDRRIQESIEATTGTEAITILSALGEEFGLLGARRLVVLTPYTPDLTEAVGASLQEDGLEVLFIRGMGIVENTRIGGLSGAEILAFARETIPSSLLARADCLFISCTNLPAVRALHLLRSAYPGLPIMTSNLAAIQAVRRRHEAARARASVNSPAPGAPAGKS</sequence>
<dbReference type="PIRSF" id="PIRSF015736">
    <property type="entry name" value="MI"/>
    <property type="match status" value="1"/>
</dbReference>
<dbReference type="InterPro" id="IPR026286">
    <property type="entry name" value="MaiA/AMDase"/>
</dbReference>
<dbReference type="PANTHER" id="PTHR40267">
    <property type="entry name" value="BLR3294 PROTEIN"/>
    <property type="match status" value="1"/>
</dbReference>
<gene>
    <name evidence="1" type="ORF">HYZ11_02370</name>
</gene>
<accession>A0A932MMD4</accession>
<dbReference type="InterPro" id="IPR053714">
    <property type="entry name" value="Iso_Racemase_Enz_sf"/>
</dbReference>
<proteinExistence type="predicted"/>
<dbReference type="Pfam" id="PF17645">
    <property type="entry name" value="Amdase"/>
    <property type="match status" value="1"/>
</dbReference>
<dbReference type="EMBL" id="JACPUR010000003">
    <property type="protein sequence ID" value="MBI3126432.1"/>
    <property type="molecule type" value="Genomic_DNA"/>
</dbReference>
<evidence type="ECO:0000313" key="2">
    <source>
        <dbReference type="Proteomes" id="UP000782312"/>
    </source>
</evidence>
<dbReference type="AlphaFoldDB" id="A0A932MMD4"/>
<dbReference type="PANTHER" id="PTHR40267:SF1">
    <property type="entry name" value="BLR3294 PROTEIN"/>
    <property type="match status" value="1"/>
</dbReference>